<comment type="caution">
    <text evidence="5">The sequence shown here is derived from an EMBL/GenBank/DDBJ whole genome shotgun (WGS) entry which is preliminary data.</text>
</comment>
<evidence type="ECO:0000313" key="6">
    <source>
        <dbReference type="Proteomes" id="UP000290289"/>
    </source>
</evidence>
<dbReference type="FunFam" id="1.20.1280.50:FF:000023">
    <property type="entry name" value="F-box/LRR-repeat protein 4"/>
    <property type="match status" value="1"/>
</dbReference>
<keyword evidence="1" id="KW-0269">Exonuclease</keyword>
<feature type="region of interest" description="Disordered" evidence="3">
    <location>
        <begin position="987"/>
        <end position="1016"/>
    </location>
</feature>
<dbReference type="Gene3D" id="3.30.420.10">
    <property type="entry name" value="Ribonuclease H-like superfamily/Ribonuclease H"/>
    <property type="match status" value="1"/>
</dbReference>
<dbReference type="InterPro" id="IPR013520">
    <property type="entry name" value="Ribonucl_H"/>
</dbReference>
<dbReference type="InterPro" id="IPR036047">
    <property type="entry name" value="F-box-like_dom_sf"/>
</dbReference>
<dbReference type="GO" id="GO:0019005">
    <property type="term" value="C:SCF ubiquitin ligase complex"/>
    <property type="evidence" value="ECO:0007669"/>
    <property type="project" value="TreeGrafter"/>
</dbReference>
<dbReference type="GO" id="GO:0031146">
    <property type="term" value="P:SCF-dependent proteasomal ubiquitin-dependent protein catabolic process"/>
    <property type="evidence" value="ECO:0007669"/>
    <property type="project" value="TreeGrafter"/>
</dbReference>
<keyword evidence="1" id="KW-0378">Hydrolase</keyword>
<dbReference type="AlphaFoldDB" id="A0A498HX40"/>
<evidence type="ECO:0000313" key="5">
    <source>
        <dbReference type="EMBL" id="RXH75380.1"/>
    </source>
</evidence>
<feature type="compositionally biased region" description="Basic and acidic residues" evidence="3">
    <location>
        <begin position="11"/>
        <end position="21"/>
    </location>
</feature>
<dbReference type="SUPFAM" id="SSF81383">
    <property type="entry name" value="F-box domain"/>
    <property type="match status" value="1"/>
</dbReference>
<keyword evidence="2" id="KW-0175">Coiled coil</keyword>
<dbReference type="STRING" id="3750.A0A498HX40"/>
<evidence type="ECO:0000256" key="1">
    <source>
        <dbReference type="ARBA" id="ARBA00022839"/>
    </source>
</evidence>
<dbReference type="Pfam" id="PF12937">
    <property type="entry name" value="F-box-like"/>
    <property type="match status" value="1"/>
</dbReference>
<feature type="region of interest" description="Disordered" evidence="3">
    <location>
        <begin position="1"/>
        <end position="21"/>
    </location>
</feature>
<evidence type="ECO:0000259" key="4">
    <source>
        <dbReference type="SMART" id="SM00479"/>
    </source>
</evidence>
<dbReference type="InterPro" id="IPR057207">
    <property type="entry name" value="FBXL15_LRR"/>
</dbReference>
<protein>
    <recommendedName>
        <fullName evidence="4">Exonuclease domain-containing protein</fullName>
    </recommendedName>
</protein>
<reference evidence="5 6" key="1">
    <citation type="submission" date="2018-10" db="EMBL/GenBank/DDBJ databases">
        <title>A high-quality apple genome assembly.</title>
        <authorList>
            <person name="Hu J."/>
        </authorList>
    </citation>
    <scope>NUCLEOTIDE SEQUENCE [LARGE SCALE GENOMIC DNA]</scope>
    <source>
        <strain evidence="6">cv. HFTH1</strain>
        <tissue evidence="5">Young leaf</tissue>
    </source>
</reference>
<dbReference type="InterPro" id="IPR012337">
    <property type="entry name" value="RNaseH-like_sf"/>
</dbReference>
<dbReference type="InterPro" id="IPR036397">
    <property type="entry name" value="RNaseH_sf"/>
</dbReference>
<dbReference type="SUPFAM" id="SSF53098">
    <property type="entry name" value="Ribonuclease H-like"/>
    <property type="match status" value="1"/>
</dbReference>
<feature type="domain" description="Exonuclease" evidence="4">
    <location>
        <begin position="715"/>
        <end position="871"/>
    </location>
</feature>
<dbReference type="InterPro" id="IPR034922">
    <property type="entry name" value="REX1-like_exo"/>
</dbReference>
<dbReference type="CDD" id="cd06145">
    <property type="entry name" value="REX1_like"/>
    <property type="match status" value="1"/>
</dbReference>
<dbReference type="EMBL" id="RDQH01000341">
    <property type="protein sequence ID" value="RXH75380.1"/>
    <property type="molecule type" value="Genomic_DNA"/>
</dbReference>
<sequence length="1083" mass="118924">MGQSSSLPEAPAEHSPREISTSRRFSFKTVAIASSSTDEDSELYGEVTQGRDYTSDLPDECLASIFHFLCAGDRKRSSLVCHRWLRVDGQSRHRLSLNAQAGLLPFLPALFARFDSVTKLALRCDRKSISLDDDALVLISIRCKNLTRLKLRGCREITDLGMATFAQNCKGLKKLSCGSCMFGAKAMNAVFEHCPALEELSVKRLRGVHDGSEPIGDKIASSSLKSITLKEILNGQCFGPLVVGSKNLKTLKLIRCLGDWDTVLEKLGNGNQGVIEIHLERLQVTDLGLSAISKCSNLEVLHIVKAPECSNFGLICVAENCKLLRKLHIDGWRTNRIGDEGLIAISKECPNIQELVLIGVNPTSLSLTAIASNCQKLERLALCGSGSIGDAEFACIAAKCVALKKLCIKGCPISNVGLEMLAWGCPSLSKIKVKKCRGVSGEAAEWLRERRGSLTVNWEAGEIGSMDASGCAGGAVESDVEFPVDHVAVAIAPASSNSPLALLRTKFGVFSAKKQKPSQCPFFQPPATRTSRRCSSPCIWSSPENAPMDDLFATAEKKVLVEIVKLSQKRGMKGDKGDWKQFLSSYDKKFGASLSDPGRRSNDVLTAFLKTLNNEDDLKVLAKVVQCHTTRQAVEQLLKNFPENESPEQVSFFVTLSYWFLLALINFVVMMAMQKLVCATLEHPQYPLDYSFASNDQDWVATKLGKKSKVMTSNAMFAVDCEMVLCEDGSEALVKVCVVDADLQVKLNEFVNPCKEVTDYRSEITGVSASDLDGITCTLKDIQKLLKKLLSDGTILVGHSLCNDLQALKLEHARVIDTAYIYRYSDGPIHRKPSLNNLCKAIRKQGSPHNCLDDACAAMKLVLAKIKGEVGVIAPPAQEDVREVNMAKLLLHRIPITVPSEELHNVIPGNYTIQVKQPSVKVQGDKYSAFAIFTSPQEAHQAYEKVQGSREKDSCGRPQKLIAFKLSTGVTADLFVRKMANVDSSAQVSSKRALEVEENSGVHKKQKTGQKAEEETTAELNQCCDHLKEMERLKEEQQKALEKCSDQLKEIEGLKQQLQNKEFEISTLNKIVSKLQGGKKKGK</sequence>
<dbReference type="GO" id="GO:0003676">
    <property type="term" value="F:nucleic acid binding"/>
    <property type="evidence" value="ECO:0007669"/>
    <property type="project" value="InterPro"/>
</dbReference>
<feature type="coiled-coil region" evidence="2">
    <location>
        <begin position="1020"/>
        <end position="1071"/>
    </location>
</feature>
<dbReference type="InterPro" id="IPR006553">
    <property type="entry name" value="Leu-rich_rpt_Cys-con_subtyp"/>
</dbReference>
<dbReference type="InterPro" id="IPR001611">
    <property type="entry name" value="Leu-rich_rpt"/>
</dbReference>
<evidence type="ECO:0000256" key="3">
    <source>
        <dbReference type="SAM" id="MobiDB-lite"/>
    </source>
</evidence>
<dbReference type="SUPFAM" id="SSF52047">
    <property type="entry name" value="RNI-like"/>
    <property type="match status" value="1"/>
</dbReference>
<name>A0A498HX40_MALDO</name>
<dbReference type="PANTHER" id="PTHR13318">
    <property type="entry name" value="PARTNER OF PAIRED, ISOFORM B-RELATED"/>
    <property type="match status" value="1"/>
</dbReference>
<dbReference type="Gene3D" id="1.20.1280.50">
    <property type="match status" value="1"/>
</dbReference>
<gene>
    <name evidence="5" type="ORF">DVH24_030101</name>
</gene>
<evidence type="ECO:0000256" key="2">
    <source>
        <dbReference type="SAM" id="Coils"/>
    </source>
</evidence>
<proteinExistence type="predicted"/>
<organism evidence="5 6">
    <name type="scientific">Malus domestica</name>
    <name type="common">Apple</name>
    <name type="synonym">Pyrus malus</name>
    <dbReference type="NCBI Taxonomy" id="3750"/>
    <lineage>
        <taxon>Eukaryota</taxon>
        <taxon>Viridiplantae</taxon>
        <taxon>Streptophyta</taxon>
        <taxon>Embryophyta</taxon>
        <taxon>Tracheophyta</taxon>
        <taxon>Spermatophyta</taxon>
        <taxon>Magnoliopsida</taxon>
        <taxon>eudicotyledons</taxon>
        <taxon>Gunneridae</taxon>
        <taxon>Pentapetalae</taxon>
        <taxon>rosids</taxon>
        <taxon>fabids</taxon>
        <taxon>Rosales</taxon>
        <taxon>Rosaceae</taxon>
        <taxon>Amygdaloideae</taxon>
        <taxon>Maleae</taxon>
        <taxon>Malus</taxon>
    </lineage>
</organism>
<dbReference type="PANTHER" id="PTHR13318:SF133">
    <property type="entry name" value="F-BOX PROTEIN SKIP2"/>
    <property type="match status" value="1"/>
</dbReference>
<accession>A0A498HX40</accession>
<dbReference type="Gene3D" id="3.80.10.10">
    <property type="entry name" value="Ribonuclease Inhibitor"/>
    <property type="match status" value="1"/>
</dbReference>
<dbReference type="Proteomes" id="UP000290289">
    <property type="component" value="Chromosome 15"/>
</dbReference>
<dbReference type="SMART" id="SM00479">
    <property type="entry name" value="EXOIII"/>
    <property type="match status" value="1"/>
</dbReference>
<dbReference type="SMART" id="SM00367">
    <property type="entry name" value="LRR_CC"/>
    <property type="match status" value="8"/>
</dbReference>
<keyword evidence="1" id="KW-0540">Nuclease</keyword>
<dbReference type="InterPro" id="IPR032675">
    <property type="entry name" value="LRR_dom_sf"/>
</dbReference>
<dbReference type="Pfam" id="PF25372">
    <property type="entry name" value="DUF7885"/>
    <property type="match status" value="1"/>
</dbReference>
<keyword evidence="6" id="KW-1185">Reference proteome</keyword>
<dbReference type="GO" id="GO:0004527">
    <property type="term" value="F:exonuclease activity"/>
    <property type="evidence" value="ECO:0007669"/>
    <property type="project" value="UniProtKB-KW"/>
</dbReference>
<dbReference type="InterPro" id="IPR001810">
    <property type="entry name" value="F-box_dom"/>
</dbReference>
<dbReference type="CDD" id="cd22159">
    <property type="entry name" value="F-box_AtTIR1-like"/>
    <property type="match status" value="1"/>
</dbReference>
<dbReference type="Pfam" id="PF13516">
    <property type="entry name" value="LRR_6"/>
    <property type="match status" value="1"/>
</dbReference>
<dbReference type="FunFam" id="3.80.10.10:FF:000449">
    <property type="entry name" value="F-box protein SKIP2"/>
    <property type="match status" value="1"/>
</dbReference>